<dbReference type="EMBL" id="JAERSG010000002">
    <property type="protein sequence ID" value="MBL0747538.1"/>
    <property type="molecule type" value="Genomic_DNA"/>
</dbReference>
<dbReference type="PANTHER" id="PTHR30616:SF2">
    <property type="entry name" value="PURINE NUCLEOSIDE PHOSPHORYLASE LACC1"/>
    <property type="match status" value="1"/>
</dbReference>
<comment type="similarity">
    <text evidence="3">Belongs to the purine nucleoside phosphorylase YfiH/LACC1 family.</text>
</comment>
<evidence type="ECO:0000256" key="10">
    <source>
        <dbReference type="ARBA" id="ARBA00048968"/>
    </source>
</evidence>
<evidence type="ECO:0000256" key="6">
    <source>
        <dbReference type="ARBA" id="ARBA00022801"/>
    </source>
</evidence>
<dbReference type="InterPro" id="IPR038371">
    <property type="entry name" value="Cu_polyphenol_OxRdtase_sf"/>
</dbReference>
<comment type="catalytic activity">
    <reaction evidence="11">
        <text>S-methyl-5'-thioadenosine + phosphate = 5-(methylsulfanyl)-alpha-D-ribose 1-phosphate + adenine</text>
        <dbReference type="Rhea" id="RHEA:11852"/>
        <dbReference type="ChEBI" id="CHEBI:16708"/>
        <dbReference type="ChEBI" id="CHEBI:17509"/>
        <dbReference type="ChEBI" id="CHEBI:43474"/>
        <dbReference type="ChEBI" id="CHEBI:58533"/>
        <dbReference type="EC" id="2.4.2.28"/>
    </reaction>
    <physiologicalReaction direction="left-to-right" evidence="11">
        <dbReference type="Rhea" id="RHEA:11853"/>
    </physiologicalReaction>
</comment>
<comment type="catalytic activity">
    <reaction evidence="1">
        <text>inosine + phosphate = alpha-D-ribose 1-phosphate + hypoxanthine</text>
        <dbReference type="Rhea" id="RHEA:27646"/>
        <dbReference type="ChEBI" id="CHEBI:17368"/>
        <dbReference type="ChEBI" id="CHEBI:17596"/>
        <dbReference type="ChEBI" id="CHEBI:43474"/>
        <dbReference type="ChEBI" id="CHEBI:57720"/>
        <dbReference type="EC" id="2.4.2.1"/>
    </reaction>
    <physiologicalReaction direction="left-to-right" evidence="1">
        <dbReference type="Rhea" id="RHEA:27647"/>
    </physiologicalReaction>
</comment>
<keyword evidence="6" id="KW-0378">Hydrolase</keyword>
<comment type="function">
    <text evidence="2">Purine nucleoside enzyme that catalyzes the phosphorolysis of adenosine and inosine nucleosides, yielding D-ribose 1-phosphate and the respective free bases, adenine and hypoxanthine. Also catalyzes the phosphorolysis of S-methyl-5'-thioadenosine into adenine and S-methyl-5-thio-alpha-D-ribose 1-phosphate. Also has adenosine deaminase activity.</text>
</comment>
<evidence type="ECO:0000256" key="8">
    <source>
        <dbReference type="ARBA" id="ARBA00023008"/>
    </source>
</evidence>
<protein>
    <submittedName>
        <fullName evidence="12">Polyphenol oxidase family protein</fullName>
    </submittedName>
</protein>
<dbReference type="Gene3D" id="3.60.140.10">
    <property type="entry name" value="CNF1/YfiH-like putative cysteine hydrolases"/>
    <property type="match status" value="1"/>
</dbReference>
<organism evidence="12 13">
    <name type="scientific">Nocardioides baculatus</name>
    <dbReference type="NCBI Taxonomy" id="2801337"/>
    <lineage>
        <taxon>Bacteria</taxon>
        <taxon>Bacillati</taxon>
        <taxon>Actinomycetota</taxon>
        <taxon>Actinomycetes</taxon>
        <taxon>Propionibacteriales</taxon>
        <taxon>Nocardioidaceae</taxon>
        <taxon>Nocardioides</taxon>
    </lineage>
</organism>
<evidence type="ECO:0000256" key="9">
    <source>
        <dbReference type="ARBA" id="ARBA00047989"/>
    </source>
</evidence>
<gene>
    <name evidence="12" type="ORF">JI751_07950</name>
</gene>
<keyword evidence="5" id="KW-0479">Metal-binding</keyword>
<evidence type="ECO:0000256" key="4">
    <source>
        <dbReference type="ARBA" id="ARBA00022679"/>
    </source>
</evidence>
<dbReference type="CDD" id="cd16833">
    <property type="entry name" value="YfiH"/>
    <property type="match status" value="1"/>
</dbReference>
<dbReference type="PANTHER" id="PTHR30616">
    <property type="entry name" value="UNCHARACTERIZED PROTEIN YFIH"/>
    <property type="match status" value="1"/>
</dbReference>
<evidence type="ECO:0000256" key="7">
    <source>
        <dbReference type="ARBA" id="ARBA00022833"/>
    </source>
</evidence>
<evidence type="ECO:0000313" key="13">
    <source>
        <dbReference type="Proteomes" id="UP000636918"/>
    </source>
</evidence>
<evidence type="ECO:0000256" key="1">
    <source>
        <dbReference type="ARBA" id="ARBA00000553"/>
    </source>
</evidence>
<evidence type="ECO:0000313" key="12">
    <source>
        <dbReference type="EMBL" id="MBL0747538.1"/>
    </source>
</evidence>
<dbReference type="RefSeq" id="WP_201935318.1">
    <property type="nucleotide sequence ID" value="NZ_JAERSG010000002.1"/>
</dbReference>
<comment type="caution">
    <text evidence="12">The sequence shown here is derived from an EMBL/GenBank/DDBJ whole genome shotgun (WGS) entry which is preliminary data.</text>
</comment>
<dbReference type="Pfam" id="PF02578">
    <property type="entry name" value="Cu-oxidase_4"/>
    <property type="match status" value="1"/>
</dbReference>
<comment type="catalytic activity">
    <reaction evidence="9">
        <text>adenosine + H2O + H(+) = inosine + NH4(+)</text>
        <dbReference type="Rhea" id="RHEA:24408"/>
        <dbReference type="ChEBI" id="CHEBI:15377"/>
        <dbReference type="ChEBI" id="CHEBI:15378"/>
        <dbReference type="ChEBI" id="CHEBI:16335"/>
        <dbReference type="ChEBI" id="CHEBI:17596"/>
        <dbReference type="ChEBI" id="CHEBI:28938"/>
        <dbReference type="EC" id="3.5.4.4"/>
    </reaction>
    <physiologicalReaction direction="left-to-right" evidence="9">
        <dbReference type="Rhea" id="RHEA:24409"/>
    </physiologicalReaction>
</comment>
<keyword evidence="13" id="KW-1185">Reference proteome</keyword>
<keyword evidence="8" id="KW-0186">Copper</keyword>
<reference evidence="12 13" key="1">
    <citation type="submission" date="2021-01" db="EMBL/GenBank/DDBJ databases">
        <title>Genome seq and assembly of Nocardiodes sp. G10.</title>
        <authorList>
            <person name="Chhetri G."/>
        </authorList>
    </citation>
    <scope>NUCLEOTIDE SEQUENCE [LARGE SCALE GENOMIC DNA]</scope>
    <source>
        <strain evidence="12 13">G10</strain>
    </source>
</reference>
<dbReference type="SUPFAM" id="SSF64438">
    <property type="entry name" value="CNF1/YfiH-like putative cysteine hydrolases"/>
    <property type="match status" value="1"/>
</dbReference>
<sequence length="231" mass="23903">MTLLHHHDRIEGDLVIEVAFTDVSLSLGDAAADDVRDEALRQVAEATMATPVLMHQVHGADAALVAGRDAGGPDTCDALYTSQPEVALLARAADCVPVLLADPDTGWIAAVHCGRPGLAAGVVPATIAAVRDAGGHPKVAWMGPHVCGACYEVPVQLQEQVGAIVPASRSTTSWGTPALDLGAGVRAQLAAAGITDVRVVDVCTREDPSWPSYRRDGAAATRFAGAIWSHP</sequence>
<evidence type="ECO:0000256" key="3">
    <source>
        <dbReference type="ARBA" id="ARBA00007353"/>
    </source>
</evidence>
<dbReference type="InterPro" id="IPR003730">
    <property type="entry name" value="Cu_polyphenol_OxRdtase"/>
</dbReference>
<evidence type="ECO:0000256" key="5">
    <source>
        <dbReference type="ARBA" id="ARBA00022723"/>
    </source>
</evidence>
<evidence type="ECO:0000256" key="2">
    <source>
        <dbReference type="ARBA" id="ARBA00003215"/>
    </source>
</evidence>
<dbReference type="Proteomes" id="UP000636918">
    <property type="component" value="Unassembled WGS sequence"/>
</dbReference>
<keyword evidence="4" id="KW-0808">Transferase</keyword>
<proteinExistence type="inferred from homology"/>
<evidence type="ECO:0000256" key="11">
    <source>
        <dbReference type="ARBA" id="ARBA00049893"/>
    </source>
</evidence>
<keyword evidence="7" id="KW-0862">Zinc</keyword>
<comment type="catalytic activity">
    <reaction evidence="10">
        <text>adenosine + phosphate = alpha-D-ribose 1-phosphate + adenine</text>
        <dbReference type="Rhea" id="RHEA:27642"/>
        <dbReference type="ChEBI" id="CHEBI:16335"/>
        <dbReference type="ChEBI" id="CHEBI:16708"/>
        <dbReference type="ChEBI" id="CHEBI:43474"/>
        <dbReference type="ChEBI" id="CHEBI:57720"/>
        <dbReference type="EC" id="2.4.2.1"/>
    </reaction>
    <physiologicalReaction direction="left-to-right" evidence="10">
        <dbReference type="Rhea" id="RHEA:27643"/>
    </physiologicalReaction>
</comment>
<accession>A0ABS1L7Z3</accession>
<dbReference type="InterPro" id="IPR011324">
    <property type="entry name" value="Cytotoxic_necrot_fac-like_cat"/>
</dbReference>
<name>A0ABS1L7Z3_9ACTN</name>